<feature type="transmembrane region" description="Helical" evidence="1">
    <location>
        <begin position="33"/>
        <end position="57"/>
    </location>
</feature>
<evidence type="ECO:0000313" key="2">
    <source>
        <dbReference type="EMBL" id="SNT62980.1"/>
    </source>
</evidence>
<reference evidence="2 3" key="1">
    <citation type="submission" date="2017-06" db="EMBL/GenBank/DDBJ databases">
        <authorList>
            <person name="Kim H.J."/>
            <person name="Triplett B.A."/>
        </authorList>
    </citation>
    <scope>NUCLEOTIDE SEQUENCE [LARGE SCALE GENOMIC DNA]</scope>
    <source>
        <strain evidence="2 3">DSM 44715</strain>
    </source>
</reference>
<feature type="transmembrane region" description="Helical" evidence="1">
    <location>
        <begin position="120"/>
        <end position="141"/>
    </location>
</feature>
<dbReference type="EMBL" id="FZOR01000082">
    <property type="protein sequence ID" value="SNT62980.1"/>
    <property type="molecule type" value="Genomic_DNA"/>
</dbReference>
<organism evidence="2 3">
    <name type="scientific">Actinomadura meyerae</name>
    <dbReference type="NCBI Taxonomy" id="240840"/>
    <lineage>
        <taxon>Bacteria</taxon>
        <taxon>Bacillati</taxon>
        <taxon>Actinomycetota</taxon>
        <taxon>Actinomycetes</taxon>
        <taxon>Streptosporangiales</taxon>
        <taxon>Thermomonosporaceae</taxon>
        <taxon>Actinomadura</taxon>
    </lineage>
</organism>
<proteinExistence type="predicted"/>
<evidence type="ECO:0000256" key="1">
    <source>
        <dbReference type="SAM" id="Phobius"/>
    </source>
</evidence>
<sequence length="279" mass="29915">MLRAARAALYAAASAELAVMVLVASGVTVPGPVVATIKVILATMLLLQLAAAAQLVIKARRTGADWPAALRSVGRLVPDKLRRIMAFDVKGMVSLVLLVARRRHGVPQGAVAVTYAGGQLALQLGFLFAMVVEVVGVELLLRAIDAPHGLRAAFLVIDLYSILIVLAVIAACVTRPHVWSDEELRVRYGAFFDLRIPRAQISSLRSVRNYNESGMVKVLDDRLAVAVASQTNVVVELREPVRVVRPLGGRADVRTVRFFADDPSVLMDARSTVPGQVGG</sequence>
<dbReference type="Proteomes" id="UP000198318">
    <property type="component" value="Unassembled WGS sequence"/>
</dbReference>
<dbReference type="RefSeq" id="WP_089331193.1">
    <property type="nucleotide sequence ID" value="NZ_FZOR01000082.1"/>
</dbReference>
<keyword evidence="1" id="KW-0472">Membrane</keyword>
<dbReference type="AlphaFoldDB" id="A0A239P7E9"/>
<protein>
    <submittedName>
        <fullName evidence="2">Uncharacterized protein</fullName>
    </submittedName>
</protein>
<keyword evidence="1" id="KW-1133">Transmembrane helix</keyword>
<dbReference type="OrthoDB" id="4337641at2"/>
<keyword evidence="1" id="KW-0812">Transmembrane</keyword>
<name>A0A239P7E9_9ACTN</name>
<accession>A0A239P7E9</accession>
<evidence type="ECO:0000313" key="3">
    <source>
        <dbReference type="Proteomes" id="UP000198318"/>
    </source>
</evidence>
<feature type="transmembrane region" description="Helical" evidence="1">
    <location>
        <begin position="7"/>
        <end position="27"/>
    </location>
</feature>
<keyword evidence="3" id="KW-1185">Reference proteome</keyword>
<feature type="transmembrane region" description="Helical" evidence="1">
    <location>
        <begin position="153"/>
        <end position="171"/>
    </location>
</feature>
<gene>
    <name evidence="2" type="ORF">SAMN05443665_10823</name>
</gene>